<dbReference type="Pfam" id="PF20887">
    <property type="entry name" value="PWP3A-B_N"/>
    <property type="match status" value="1"/>
</dbReference>
<dbReference type="PANTHER" id="PTHR31333">
    <property type="entry name" value="PWWP DOMAIN-CONTAINING DNA REPAIR FACTOR 3 FAMILY MEMBER"/>
    <property type="match status" value="1"/>
</dbReference>
<dbReference type="AlphaFoldDB" id="A0A7J8IAK6"/>
<name>A0A7J8IAK6_MOLMO</name>
<dbReference type="GO" id="GO:0006325">
    <property type="term" value="P:chromatin organization"/>
    <property type="evidence" value="ECO:0007669"/>
    <property type="project" value="TreeGrafter"/>
</dbReference>
<evidence type="ECO:0000259" key="4">
    <source>
        <dbReference type="Pfam" id="PF20886"/>
    </source>
</evidence>
<dbReference type="Pfam" id="PF20886">
    <property type="entry name" value="PWP3A-B_C"/>
    <property type="match status" value="1"/>
</dbReference>
<comment type="caution">
    <text evidence="6">The sequence shown here is derived from an EMBL/GenBank/DDBJ whole genome shotgun (WGS) entry which is preliminary data.</text>
</comment>
<dbReference type="GO" id="GO:0006281">
    <property type="term" value="P:DNA repair"/>
    <property type="evidence" value="ECO:0007669"/>
    <property type="project" value="TreeGrafter"/>
</dbReference>
<feature type="domain" description="PWWP" evidence="4">
    <location>
        <begin position="237"/>
        <end position="274"/>
    </location>
</feature>
<gene>
    <name evidence="6" type="ORF">HJG59_015119</name>
</gene>
<dbReference type="CDD" id="cd06080">
    <property type="entry name" value="PWWP_MUM1-like"/>
    <property type="match status" value="1"/>
</dbReference>
<evidence type="ECO:0000259" key="3">
    <source>
        <dbReference type="Pfam" id="PF20884"/>
    </source>
</evidence>
<dbReference type="InterPro" id="IPR048765">
    <property type="entry name" value="PWP3A_3B_4_N"/>
</dbReference>
<dbReference type="GO" id="GO:0005634">
    <property type="term" value="C:nucleus"/>
    <property type="evidence" value="ECO:0007669"/>
    <property type="project" value="TreeGrafter"/>
</dbReference>
<dbReference type="InterPro" id="IPR048795">
    <property type="entry name" value="PWP3A_3B_4_C"/>
</dbReference>
<evidence type="ECO:0000313" key="6">
    <source>
        <dbReference type="EMBL" id="KAF6481686.1"/>
    </source>
</evidence>
<dbReference type="GO" id="GO:0031491">
    <property type="term" value="F:nucleosome binding"/>
    <property type="evidence" value="ECO:0007669"/>
    <property type="project" value="TreeGrafter"/>
</dbReference>
<organism evidence="6 7">
    <name type="scientific">Molossus molossus</name>
    <name type="common">Pallas' mastiff bat</name>
    <name type="synonym">Vespertilio molossus</name>
    <dbReference type="NCBI Taxonomy" id="27622"/>
    <lineage>
        <taxon>Eukaryota</taxon>
        <taxon>Metazoa</taxon>
        <taxon>Chordata</taxon>
        <taxon>Craniata</taxon>
        <taxon>Vertebrata</taxon>
        <taxon>Euteleostomi</taxon>
        <taxon>Mammalia</taxon>
        <taxon>Eutheria</taxon>
        <taxon>Laurasiatheria</taxon>
        <taxon>Chiroptera</taxon>
        <taxon>Yangochiroptera</taxon>
        <taxon>Molossidae</taxon>
        <taxon>Molossus</taxon>
    </lineage>
</organism>
<dbReference type="InterPro" id="IPR040263">
    <property type="entry name" value="PWP3A_3B_4"/>
</dbReference>
<feature type="region of interest" description="Disordered" evidence="2">
    <location>
        <begin position="74"/>
        <end position="102"/>
    </location>
</feature>
<accession>A0A7J8IAK6</accession>
<evidence type="ECO:0000313" key="7">
    <source>
        <dbReference type="Proteomes" id="UP000550707"/>
    </source>
</evidence>
<dbReference type="Pfam" id="PF20884">
    <property type="entry name" value="MUM1-like_PWWP"/>
    <property type="match status" value="1"/>
</dbReference>
<feature type="compositionally biased region" description="Polar residues" evidence="2">
    <location>
        <begin position="83"/>
        <end position="98"/>
    </location>
</feature>
<dbReference type="PANTHER" id="PTHR31333:SF4">
    <property type="entry name" value="PWWP DOMAIN-CONTAINING DNA REPAIR FACTOR 3A"/>
    <property type="match status" value="1"/>
</dbReference>
<dbReference type="Gene3D" id="2.30.30.140">
    <property type="match status" value="1"/>
</dbReference>
<dbReference type="SUPFAM" id="SSF63748">
    <property type="entry name" value="Tudor/PWWP/MBT"/>
    <property type="match status" value="1"/>
</dbReference>
<reference evidence="6 7" key="1">
    <citation type="journal article" date="2020" name="Nature">
        <title>Six reference-quality genomes reveal evolution of bat adaptations.</title>
        <authorList>
            <person name="Jebb D."/>
            <person name="Huang Z."/>
            <person name="Pippel M."/>
            <person name="Hughes G.M."/>
            <person name="Lavrichenko K."/>
            <person name="Devanna P."/>
            <person name="Winkler S."/>
            <person name="Jermiin L.S."/>
            <person name="Skirmuntt E.C."/>
            <person name="Katzourakis A."/>
            <person name="Burkitt-Gray L."/>
            <person name="Ray D.A."/>
            <person name="Sullivan K.A.M."/>
            <person name="Roscito J.G."/>
            <person name="Kirilenko B.M."/>
            <person name="Davalos L.M."/>
            <person name="Corthals A.P."/>
            <person name="Power M.L."/>
            <person name="Jones G."/>
            <person name="Ransome R.D."/>
            <person name="Dechmann D.K.N."/>
            <person name="Locatelli A.G."/>
            <person name="Puechmaille S.J."/>
            <person name="Fedrigo O."/>
            <person name="Jarvis E.D."/>
            <person name="Hiller M."/>
            <person name="Vernes S.C."/>
            <person name="Myers E.W."/>
            <person name="Teeling E.C."/>
        </authorList>
    </citation>
    <scope>NUCLEOTIDE SEQUENCE [LARGE SCALE GENOMIC DNA]</scope>
    <source>
        <strain evidence="6">MMolMol1</strain>
        <tissue evidence="6">Muscle</tissue>
    </source>
</reference>
<dbReference type="Proteomes" id="UP000550707">
    <property type="component" value="Unassembled WGS sequence"/>
</dbReference>
<comment type="similarity">
    <text evidence="1">Belongs to the PWWP3A family.</text>
</comment>
<evidence type="ECO:0000256" key="2">
    <source>
        <dbReference type="SAM" id="MobiDB-lite"/>
    </source>
</evidence>
<dbReference type="FunFam" id="2.30.30.140:FF:000063">
    <property type="entry name" value="PWWP domain-containing DNA repair factor 3A"/>
    <property type="match status" value="1"/>
</dbReference>
<evidence type="ECO:0000259" key="5">
    <source>
        <dbReference type="Pfam" id="PF20887"/>
    </source>
</evidence>
<dbReference type="EMBL" id="JACASF010000004">
    <property type="protein sequence ID" value="KAF6481686.1"/>
    <property type="molecule type" value="Genomic_DNA"/>
</dbReference>
<sequence length="283" mass="32628">MTDAKYVLCRWKERLWPAKVLARTEMSATKRKKEFFLNVQILSLDKKVRVKSTEAKILRKSHIEDIASLLGNPTMHPAYPDSQGPSTKQLFSGGSQRSGPRGYMTLRSASRLGPPILLTPSEDTSLHVLAEDRQSSEESMEFDPINSILEEEEEEDEEPPRILLYHEPHSFEVGMLVWHKYQKYPFWPAVVKSVKRKEKKASVLFIEGHMDPKGRGITVPLKRLKHFDCKEKQALLAIICAISAVDQVDYKTAEEKYIKGPLLSYREKEIFDNQLLEERNQRC</sequence>
<feature type="domain" description="MUM1-like PWWP" evidence="3">
    <location>
        <begin position="171"/>
        <end position="236"/>
    </location>
</feature>
<feature type="domain" description="PWWP" evidence="5">
    <location>
        <begin position="6"/>
        <end position="74"/>
    </location>
</feature>
<dbReference type="GO" id="GO:0005829">
    <property type="term" value="C:cytosol"/>
    <property type="evidence" value="ECO:0007669"/>
    <property type="project" value="TreeGrafter"/>
</dbReference>
<keyword evidence="7" id="KW-1185">Reference proteome</keyword>
<proteinExistence type="inferred from homology"/>
<protein>
    <submittedName>
        <fullName evidence="6">PWWP domain containing 3A, DNA repair factor</fullName>
    </submittedName>
</protein>
<dbReference type="InterPro" id="IPR035504">
    <property type="entry name" value="MUM1-like_PWWP"/>
</dbReference>
<evidence type="ECO:0000256" key="1">
    <source>
        <dbReference type="ARBA" id="ARBA00008188"/>
    </source>
</evidence>